<dbReference type="EMBL" id="CP013738">
    <property type="protein sequence ID" value="ALU95604.1"/>
    <property type="molecule type" value="Genomic_DNA"/>
</dbReference>
<evidence type="ECO:0000313" key="2">
    <source>
        <dbReference type="Proteomes" id="UP000064183"/>
    </source>
</evidence>
<proteinExistence type="predicted"/>
<organism evidence="1 2">
    <name type="scientific">Streptomyces globisporus C-1027</name>
    <dbReference type="NCBI Taxonomy" id="1172567"/>
    <lineage>
        <taxon>Bacteria</taxon>
        <taxon>Bacillati</taxon>
        <taxon>Actinomycetota</taxon>
        <taxon>Actinomycetes</taxon>
        <taxon>Kitasatosporales</taxon>
        <taxon>Streptomycetaceae</taxon>
        <taxon>Streptomyces</taxon>
    </lineage>
</organism>
<dbReference type="Proteomes" id="UP000064183">
    <property type="component" value="Chromosome"/>
</dbReference>
<reference evidence="1 2" key="1">
    <citation type="journal article" date="2012" name="J. Bacteriol.">
        <title>Draft genome sequence of Streptomyces globisporus C-1027, which produces an antitumor antibiotic consisting of a nine-membered enediyne with a chromoprotein.</title>
        <authorList>
            <person name="Wang L."/>
            <person name="Wang S."/>
            <person name="He Q."/>
            <person name="Yu T."/>
            <person name="Li Q."/>
            <person name="Hong B."/>
        </authorList>
    </citation>
    <scope>NUCLEOTIDE SEQUENCE [LARGE SCALE GENOMIC DNA]</scope>
    <source>
        <strain evidence="1 2">C-1027</strain>
    </source>
</reference>
<dbReference type="RefSeq" id="WP_010058839.1">
    <property type="nucleotide sequence ID" value="NZ_CP013738.1"/>
</dbReference>
<name>A0A0U3D515_STRGL</name>
<protein>
    <submittedName>
        <fullName evidence="1">Uncharacterized protein</fullName>
    </submittedName>
</protein>
<sequence>MKLDVSTHKLFGYRATLRTAKRLTEEAARIVDRSVAGRMPDVKVVLTGERNLAEVSTAAEWESAGCTDKRVQARALRSAKKLARDTAGRAIPLAEGGVLVVINADQHPNEATFAITIVHELVHAMQMSRKGIRDRLVAGLRHDLGVEKESRRWNREHERCLEAEENEAHGYEYLAGRLVPAAAA</sequence>
<evidence type="ECO:0000313" key="1">
    <source>
        <dbReference type="EMBL" id="ALU95604.1"/>
    </source>
</evidence>
<dbReference type="GeneID" id="27784898"/>
<gene>
    <name evidence="1" type="ORF">WQO_21185</name>
</gene>
<dbReference type="AlphaFoldDB" id="A0A0U3D515"/>
<dbReference type="KEGG" id="sgb:WQO_21185"/>
<accession>A0A0U3D515</accession>
<dbReference type="STRING" id="1172567.WQO_21185"/>